<dbReference type="PROSITE" id="PS50850">
    <property type="entry name" value="MFS"/>
    <property type="match status" value="1"/>
</dbReference>
<evidence type="ECO:0000256" key="1">
    <source>
        <dbReference type="ARBA" id="ARBA00004651"/>
    </source>
</evidence>
<keyword evidence="2" id="KW-0813">Transport</keyword>
<dbReference type="SUPFAM" id="SSF103473">
    <property type="entry name" value="MFS general substrate transporter"/>
    <property type="match status" value="1"/>
</dbReference>
<dbReference type="PANTHER" id="PTHR23513:SF11">
    <property type="entry name" value="STAPHYLOFERRIN A TRANSPORTER"/>
    <property type="match status" value="1"/>
</dbReference>
<keyword evidence="6 7" id="KW-0472">Membrane</keyword>
<dbReference type="Gene3D" id="1.20.1250.20">
    <property type="entry name" value="MFS general substrate transporter like domains"/>
    <property type="match status" value="1"/>
</dbReference>
<dbReference type="EMBL" id="RFXN01000092">
    <property type="protein sequence ID" value="NBR94288.1"/>
    <property type="molecule type" value="Genomic_DNA"/>
</dbReference>
<proteinExistence type="predicted"/>
<dbReference type="GO" id="GO:0022857">
    <property type="term" value="F:transmembrane transporter activity"/>
    <property type="evidence" value="ECO:0007669"/>
    <property type="project" value="InterPro"/>
</dbReference>
<feature type="domain" description="Major facilitator superfamily (MFS) profile" evidence="8">
    <location>
        <begin position="1"/>
        <end position="162"/>
    </location>
</feature>
<evidence type="ECO:0000256" key="5">
    <source>
        <dbReference type="ARBA" id="ARBA00022989"/>
    </source>
</evidence>
<sequence length="162" mass="17262">MLYSLQFRNYRRVFLYSSLNSAGGWAGLLATEWLVLDLTGSAAALGGMLGIQVAPIILISLVGGSFADKFSEKNVLLTTSILLIVLYASLYLTYQQGNMTFGILALFSFTLNTVGAIQGPVFTALSIKVVPEARVANAISLNSATFNIGRLFGPLAAGLKFT</sequence>
<keyword evidence="5 7" id="KW-1133">Transmembrane helix</keyword>
<accession>A0A965GDD9</accession>
<feature type="transmembrane region" description="Helical" evidence="7">
    <location>
        <begin position="100"/>
        <end position="125"/>
    </location>
</feature>
<evidence type="ECO:0000256" key="7">
    <source>
        <dbReference type="SAM" id="Phobius"/>
    </source>
</evidence>
<evidence type="ECO:0000256" key="4">
    <source>
        <dbReference type="ARBA" id="ARBA00022692"/>
    </source>
</evidence>
<reference evidence="9" key="1">
    <citation type="submission" date="2018-10" db="EMBL/GenBank/DDBJ databases">
        <title>Iterative Subtractive Binning of Freshwater Chronoseries Metagenomes Recovers Nearly Complete Genomes from over Four Hundred Novel Species.</title>
        <authorList>
            <person name="Rodriguez-R L.M."/>
            <person name="Tsementzi D."/>
            <person name="Luo C."/>
            <person name="Konstantinidis K.T."/>
        </authorList>
    </citation>
    <scope>NUCLEOTIDE SEQUENCE</scope>
    <source>
        <strain evidence="9">WB5_2A_028</strain>
    </source>
</reference>
<dbReference type="InterPro" id="IPR020846">
    <property type="entry name" value="MFS_dom"/>
</dbReference>
<gene>
    <name evidence="9" type="ORF">EBT44_05615</name>
</gene>
<feature type="transmembrane region" description="Helical" evidence="7">
    <location>
        <begin position="75"/>
        <end position="94"/>
    </location>
</feature>
<protein>
    <submittedName>
        <fullName evidence="9">MFS transporter</fullName>
    </submittedName>
</protein>
<comment type="caution">
    <text evidence="9">The sequence shown here is derived from an EMBL/GenBank/DDBJ whole genome shotgun (WGS) entry which is preliminary data.</text>
</comment>
<dbReference type="InterPro" id="IPR036259">
    <property type="entry name" value="MFS_trans_sf"/>
</dbReference>
<feature type="transmembrane region" description="Helical" evidence="7">
    <location>
        <begin position="12"/>
        <end position="36"/>
    </location>
</feature>
<dbReference type="Proteomes" id="UP000740727">
    <property type="component" value="Unassembled WGS sequence"/>
</dbReference>
<evidence type="ECO:0000313" key="9">
    <source>
        <dbReference type="EMBL" id="NBR94288.1"/>
    </source>
</evidence>
<evidence type="ECO:0000256" key="2">
    <source>
        <dbReference type="ARBA" id="ARBA00022448"/>
    </source>
</evidence>
<feature type="transmembrane region" description="Helical" evidence="7">
    <location>
        <begin position="42"/>
        <end position="63"/>
    </location>
</feature>
<evidence type="ECO:0000256" key="3">
    <source>
        <dbReference type="ARBA" id="ARBA00022475"/>
    </source>
</evidence>
<comment type="subcellular location">
    <subcellularLocation>
        <location evidence="1">Cell membrane</location>
        <topology evidence="1">Multi-pass membrane protein</topology>
    </subcellularLocation>
</comment>
<name>A0A965GDD9_9PROT</name>
<dbReference type="AlphaFoldDB" id="A0A965GDD9"/>
<dbReference type="GO" id="GO:0005886">
    <property type="term" value="C:plasma membrane"/>
    <property type="evidence" value="ECO:0007669"/>
    <property type="project" value="UniProtKB-SubCell"/>
</dbReference>
<dbReference type="InterPro" id="IPR010290">
    <property type="entry name" value="TM_effector"/>
</dbReference>
<organism evidence="9 10">
    <name type="scientific">Candidatus Fonsibacter lacus</name>
    <dbReference type="NCBI Taxonomy" id="2576439"/>
    <lineage>
        <taxon>Bacteria</taxon>
        <taxon>Pseudomonadati</taxon>
        <taxon>Pseudomonadota</taxon>
        <taxon>Alphaproteobacteria</taxon>
        <taxon>Candidatus Pelagibacterales</taxon>
        <taxon>Candidatus Pelagibacterales incertae sedis</taxon>
        <taxon>Candidatus Fonsibacter</taxon>
    </lineage>
</organism>
<evidence type="ECO:0000313" key="10">
    <source>
        <dbReference type="Proteomes" id="UP000740727"/>
    </source>
</evidence>
<keyword evidence="4 7" id="KW-0812">Transmembrane</keyword>
<dbReference type="Pfam" id="PF05977">
    <property type="entry name" value="MFS_3"/>
    <property type="match status" value="1"/>
</dbReference>
<dbReference type="PANTHER" id="PTHR23513">
    <property type="entry name" value="INTEGRAL MEMBRANE EFFLUX PROTEIN-RELATED"/>
    <property type="match status" value="1"/>
</dbReference>
<keyword evidence="3" id="KW-1003">Cell membrane</keyword>
<evidence type="ECO:0000259" key="8">
    <source>
        <dbReference type="PROSITE" id="PS50850"/>
    </source>
</evidence>
<evidence type="ECO:0000256" key="6">
    <source>
        <dbReference type="ARBA" id="ARBA00023136"/>
    </source>
</evidence>